<name>A0A6G1DZZ2_9ORYZ</name>
<organism evidence="1 2">
    <name type="scientific">Oryza meyeriana var. granulata</name>
    <dbReference type="NCBI Taxonomy" id="110450"/>
    <lineage>
        <taxon>Eukaryota</taxon>
        <taxon>Viridiplantae</taxon>
        <taxon>Streptophyta</taxon>
        <taxon>Embryophyta</taxon>
        <taxon>Tracheophyta</taxon>
        <taxon>Spermatophyta</taxon>
        <taxon>Magnoliopsida</taxon>
        <taxon>Liliopsida</taxon>
        <taxon>Poales</taxon>
        <taxon>Poaceae</taxon>
        <taxon>BOP clade</taxon>
        <taxon>Oryzoideae</taxon>
        <taxon>Oryzeae</taxon>
        <taxon>Oryzinae</taxon>
        <taxon>Oryza</taxon>
        <taxon>Oryza meyeriana</taxon>
    </lineage>
</organism>
<protein>
    <submittedName>
        <fullName evidence="1">Uncharacterized protein</fullName>
    </submittedName>
</protein>
<sequence>MELQALHNLDQFLADVGRIEAVVANTMAELQAKTSELHAVRSILEDAEADVVDAAALMRLQEAVEDVMEERWRVTLVAGMLLFVRAVAVAASSCIRLLPVMGLAIIAAAMSTAMAENPLAALVLGLFDHLIDNPGAVKTVLDAARSDF</sequence>
<dbReference type="Proteomes" id="UP000479710">
    <property type="component" value="Unassembled WGS sequence"/>
</dbReference>
<comment type="caution">
    <text evidence="1">The sequence shown here is derived from an EMBL/GenBank/DDBJ whole genome shotgun (WGS) entry which is preliminary data.</text>
</comment>
<evidence type="ECO:0000313" key="1">
    <source>
        <dbReference type="EMBL" id="KAF0917802.1"/>
    </source>
</evidence>
<reference evidence="1 2" key="1">
    <citation type="submission" date="2019-11" db="EMBL/GenBank/DDBJ databases">
        <title>Whole genome sequence of Oryza granulata.</title>
        <authorList>
            <person name="Li W."/>
        </authorList>
    </citation>
    <scope>NUCLEOTIDE SEQUENCE [LARGE SCALE GENOMIC DNA]</scope>
    <source>
        <strain evidence="2">cv. Menghai</strain>
        <tissue evidence="1">Leaf</tissue>
    </source>
</reference>
<evidence type="ECO:0000313" key="2">
    <source>
        <dbReference type="Proteomes" id="UP000479710"/>
    </source>
</evidence>
<accession>A0A6G1DZZ2</accession>
<keyword evidence="2" id="KW-1185">Reference proteome</keyword>
<proteinExistence type="predicted"/>
<dbReference type="EMBL" id="SPHZ02000005">
    <property type="protein sequence ID" value="KAF0917802.1"/>
    <property type="molecule type" value="Genomic_DNA"/>
</dbReference>
<gene>
    <name evidence="1" type="ORF">E2562_021474</name>
</gene>
<dbReference type="AlphaFoldDB" id="A0A6G1DZZ2"/>